<dbReference type="Proteomes" id="UP001056120">
    <property type="component" value="Linkage Group LG09"/>
</dbReference>
<evidence type="ECO:0000313" key="1">
    <source>
        <dbReference type="EMBL" id="KAI3805236.1"/>
    </source>
</evidence>
<organism evidence="1 2">
    <name type="scientific">Smallanthus sonchifolius</name>
    <dbReference type="NCBI Taxonomy" id="185202"/>
    <lineage>
        <taxon>Eukaryota</taxon>
        <taxon>Viridiplantae</taxon>
        <taxon>Streptophyta</taxon>
        <taxon>Embryophyta</taxon>
        <taxon>Tracheophyta</taxon>
        <taxon>Spermatophyta</taxon>
        <taxon>Magnoliopsida</taxon>
        <taxon>eudicotyledons</taxon>
        <taxon>Gunneridae</taxon>
        <taxon>Pentapetalae</taxon>
        <taxon>asterids</taxon>
        <taxon>campanulids</taxon>
        <taxon>Asterales</taxon>
        <taxon>Asteraceae</taxon>
        <taxon>Asteroideae</taxon>
        <taxon>Heliantheae alliance</taxon>
        <taxon>Millerieae</taxon>
        <taxon>Smallanthus</taxon>
    </lineage>
</organism>
<dbReference type="EMBL" id="CM042026">
    <property type="protein sequence ID" value="KAI3805236.1"/>
    <property type="molecule type" value="Genomic_DNA"/>
</dbReference>
<gene>
    <name evidence="1" type="ORF">L1987_27433</name>
</gene>
<reference evidence="2" key="1">
    <citation type="journal article" date="2022" name="Mol. Ecol. Resour.">
        <title>The genomes of chicory, endive, great burdock and yacon provide insights into Asteraceae palaeo-polyploidization history and plant inulin production.</title>
        <authorList>
            <person name="Fan W."/>
            <person name="Wang S."/>
            <person name="Wang H."/>
            <person name="Wang A."/>
            <person name="Jiang F."/>
            <person name="Liu H."/>
            <person name="Zhao H."/>
            <person name="Xu D."/>
            <person name="Zhang Y."/>
        </authorList>
    </citation>
    <scope>NUCLEOTIDE SEQUENCE [LARGE SCALE GENOMIC DNA]</scope>
    <source>
        <strain evidence="2">cv. Yunnan</strain>
    </source>
</reference>
<comment type="caution">
    <text evidence="1">The sequence shown here is derived from an EMBL/GenBank/DDBJ whole genome shotgun (WGS) entry which is preliminary data.</text>
</comment>
<evidence type="ECO:0000313" key="2">
    <source>
        <dbReference type="Proteomes" id="UP001056120"/>
    </source>
</evidence>
<accession>A0ACB9IBU5</accession>
<name>A0ACB9IBU5_9ASTR</name>
<keyword evidence="2" id="KW-1185">Reference proteome</keyword>
<sequence length="307" mass="34465">MEFHHEHEEEDDEEMPLPINTTYGHNHIVPLSLHHHKPPFTDASTTITPPPPPMEMVVKYKECLRNHAASMGGKARDGCGEFMPSGEEGTLEALTCSVCNCHRNFHRKEIEGDNHHHYYDGNHRPSVVPHHLKRFDLGNGRNLILQGHNSKGVVGTESLGFHHHNNEGSLVPSRGPPPMIMPYNMGMGMGMGMGSFPTESDHQENGGNGTGGGIGGYTSIYPLAPPQRAVKKRFRTKFTQEQKEKMFKFAENAGWKIQRQEESVVQDFCQEIGIKRRVLKVWMHNNKQSLARSTNSLSINPPQDPNN</sequence>
<proteinExistence type="predicted"/>
<protein>
    <submittedName>
        <fullName evidence="1">Uncharacterized protein</fullName>
    </submittedName>
</protein>
<reference evidence="1 2" key="2">
    <citation type="journal article" date="2022" name="Mol. Ecol. Resour.">
        <title>The genomes of chicory, endive, great burdock and yacon provide insights into Asteraceae paleo-polyploidization history and plant inulin production.</title>
        <authorList>
            <person name="Fan W."/>
            <person name="Wang S."/>
            <person name="Wang H."/>
            <person name="Wang A."/>
            <person name="Jiang F."/>
            <person name="Liu H."/>
            <person name="Zhao H."/>
            <person name="Xu D."/>
            <person name="Zhang Y."/>
        </authorList>
    </citation>
    <scope>NUCLEOTIDE SEQUENCE [LARGE SCALE GENOMIC DNA]</scope>
    <source>
        <strain evidence="2">cv. Yunnan</strain>
        <tissue evidence="1">Leaves</tissue>
    </source>
</reference>